<evidence type="ECO:0008006" key="4">
    <source>
        <dbReference type="Google" id="ProtNLM"/>
    </source>
</evidence>
<dbReference type="GO" id="GO:0071949">
    <property type="term" value="F:FAD binding"/>
    <property type="evidence" value="ECO:0007669"/>
    <property type="project" value="InterPro"/>
</dbReference>
<gene>
    <name evidence="2" type="ORF">BWK72_05655</name>
</gene>
<dbReference type="AlphaFoldDB" id="A0A1W9KXM1"/>
<organism evidence="2 3">
    <name type="scientific">Rhodoferax ferrireducens</name>
    <dbReference type="NCBI Taxonomy" id="192843"/>
    <lineage>
        <taxon>Bacteria</taxon>
        <taxon>Pseudomonadati</taxon>
        <taxon>Pseudomonadota</taxon>
        <taxon>Betaproteobacteria</taxon>
        <taxon>Burkholderiales</taxon>
        <taxon>Comamonadaceae</taxon>
        <taxon>Rhodoferax</taxon>
    </lineage>
</organism>
<dbReference type="PANTHER" id="PTHR37417:SF2">
    <property type="entry name" value="67 KDA MYOSIN-CROSS-REACTIVE ANTIGEN FAMILY PROTEIN (AFU_ORTHOLOGUE AFUA_5G09970)"/>
    <property type="match status" value="1"/>
</dbReference>
<reference evidence="2 3" key="1">
    <citation type="submission" date="2017-01" db="EMBL/GenBank/DDBJ databases">
        <title>Novel large sulfur bacteria in the metagenomes of groundwater-fed chemosynthetic microbial mats in the Lake Huron basin.</title>
        <authorList>
            <person name="Sharrar A.M."/>
            <person name="Flood B.E."/>
            <person name="Bailey J.V."/>
            <person name="Jones D.S."/>
            <person name="Biddanda B."/>
            <person name="Ruberg S.A."/>
            <person name="Marcus D.N."/>
            <person name="Dick G.J."/>
        </authorList>
    </citation>
    <scope>NUCLEOTIDE SEQUENCE [LARGE SCALE GENOMIC DNA]</scope>
    <source>
        <strain evidence="2">A7</strain>
    </source>
</reference>
<keyword evidence="1" id="KW-0472">Membrane</keyword>
<comment type="caution">
    <text evidence="2">The sequence shown here is derived from an EMBL/GenBank/DDBJ whole genome shotgun (WGS) entry which is preliminary data.</text>
</comment>
<evidence type="ECO:0000313" key="3">
    <source>
        <dbReference type="Proteomes" id="UP000192505"/>
    </source>
</evidence>
<name>A0A1W9KXM1_9BURK</name>
<keyword evidence="1" id="KW-0812">Transmembrane</keyword>
<dbReference type="InterPro" id="IPR036188">
    <property type="entry name" value="FAD/NAD-bd_sf"/>
</dbReference>
<dbReference type="GO" id="GO:0006631">
    <property type="term" value="P:fatty acid metabolic process"/>
    <property type="evidence" value="ECO:0007669"/>
    <property type="project" value="InterPro"/>
</dbReference>
<evidence type="ECO:0000256" key="1">
    <source>
        <dbReference type="SAM" id="Phobius"/>
    </source>
</evidence>
<dbReference type="Pfam" id="PF06100">
    <property type="entry name" value="MCRA"/>
    <property type="match status" value="1"/>
</dbReference>
<dbReference type="Proteomes" id="UP000192505">
    <property type="component" value="Unassembled WGS sequence"/>
</dbReference>
<keyword evidence="1" id="KW-1133">Transmembrane helix</keyword>
<accession>A0A1W9KXM1</accession>
<dbReference type="PANTHER" id="PTHR37417">
    <property type="entry name" value="67 KDA MYOSIN-CROSS-REACTIVE ANTIGEN FAMILY PROTEIN (AFU_ORTHOLOGUE AFUA_5G09970)"/>
    <property type="match status" value="1"/>
</dbReference>
<dbReference type="GO" id="GO:0050151">
    <property type="term" value="F:oleate hydratase activity"/>
    <property type="evidence" value="ECO:0007669"/>
    <property type="project" value="InterPro"/>
</dbReference>
<sequence length="559" mass="63641">MIFVAKMKRNKGIPMKKKEDSSANVYLNGLGLGSISAAMYLIQKAGFDPSHIHIFEQQGDKELVGGSCDASEMMVNDQPAYVMQGSRMFEDKVYPCTKELWSIIPYNEDESCLQDYQKNCEECRVHTVVRLLHENGKKDTGYHLGLNTAEKLKMARLLATPEFLIPDGAKITDIFGEAFFTSNYWYMWRALFAFQPWHSAVEMKRYMHLFFHEMPNMDTMVALERTRYTNFHSFILPALRFMQRKGVNVHYNCRISDVDFKINTGGQQRWIERIHLETGSGKPKPAIEVRDTDRVFLTIGSMVSNASFGAHDRPVDKAAVGEQNLGGAWTLWKKIAAKQPDFGRPEQFLRDTAQSTMMTFTVTFRGGLFQRKFEWLVERQMGRQSPLPLTASPWILHLHTYRQPLFPDQSPDTCVIWVTALGSDQLGTFVKKTMSECTGREILEELLGHLQFDRDEEEKNGILDTATCIPCLLPYCISQFLSRTRGDRPAVIPVGSKNFAFLGQFVEIPNGIVFTTEYSVRGAIQAVKEFVKPSLVVPPMYFGQYHPLTALAVARALAR</sequence>
<dbReference type="InterPro" id="IPR010354">
    <property type="entry name" value="Oleate_hydratase"/>
</dbReference>
<proteinExistence type="predicted"/>
<dbReference type="SUPFAM" id="SSF51905">
    <property type="entry name" value="FAD/NAD(P)-binding domain"/>
    <property type="match status" value="1"/>
</dbReference>
<dbReference type="EMBL" id="MTEI01000002">
    <property type="protein sequence ID" value="OQW89407.1"/>
    <property type="molecule type" value="Genomic_DNA"/>
</dbReference>
<evidence type="ECO:0000313" key="2">
    <source>
        <dbReference type="EMBL" id="OQW89407.1"/>
    </source>
</evidence>
<protein>
    <recommendedName>
        <fullName evidence="4">Oleate hydratase</fullName>
    </recommendedName>
</protein>
<feature type="transmembrane region" description="Helical" evidence="1">
    <location>
        <begin position="21"/>
        <end position="42"/>
    </location>
</feature>
<dbReference type="Gene3D" id="3.50.50.60">
    <property type="entry name" value="FAD/NAD(P)-binding domain"/>
    <property type="match status" value="3"/>
</dbReference>